<evidence type="ECO:0000313" key="3">
    <source>
        <dbReference type="Proteomes" id="UP000664701"/>
    </source>
</evidence>
<keyword evidence="1" id="KW-0812">Transmembrane</keyword>
<feature type="transmembrane region" description="Helical" evidence="1">
    <location>
        <begin position="40"/>
        <end position="59"/>
    </location>
</feature>
<organism evidence="2 3">
    <name type="scientific">Candidatus Enterococcus lowellii</name>
    <dbReference type="NCBI Taxonomy" id="2230877"/>
    <lineage>
        <taxon>Bacteria</taxon>
        <taxon>Bacillati</taxon>
        <taxon>Bacillota</taxon>
        <taxon>Bacilli</taxon>
        <taxon>Lactobacillales</taxon>
        <taxon>Enterococcaceae</taxon>
        <taxon>Enterococcus</taxon>
    </lineage>
</organism>
<dbReference type="Proteomes" id="UP000664701">
    <property type="component" value="Chromosome"/>
</dbReference>
<evidence type="ECO:0000313" key="2">
    <source>
        <dbReference type="EMBL" id="WYJ78049.1"/>
    </source>
</evidence>
<reference evidence="2 3" key="1">
    <citation type="submission" date="2024-03" db="EMBL/GenBank/DDBJ databases">
        <title>The Genome Sequence of Enterococcus sp. DIV2402.</title>
        <authorList>
            <consortium name="The Broad Institute Genomics Platform"/>
            <consortium name="The Broad Institute Microbial Omics Core"/>
            <consortium name="The Broad Institute Genomic Center for Infectious Diseases"/>
            <person name="Earl A."/>
            <person name="Manson A."/>
            <person name="Gilmore M."/>
            <person name="Schwartman J."/>
            <person name="Shea T."/>
            <person name="Abouelleil A."/>
            <person name="Cao P."/>
            <person name="Chapman S."/>
            <person name="Cusick C."/>
            <person name="Young S."/>
            <person name="Neafsey D."/>
            <person name="Nusbaum C."/>
            <person name="Birren B."/>
        </authorList>
    </citation>
    <scope>NUCLEOTIDE SEQUENCE [LARGE SCALE GENOMIC DNA]</scope>
    <source>
        <strain evidence="2 3">DIV2402</strain>
    </source>
</reference>
<sequence length="123" mass="14050">MKIQLFLKGMLRGGIPFVIMSIIAYILYLQNSITDAKGTFYAALIAFIVGFATVIYDINQWSLTKKTVIHFLLMLLTIYPILLFSGWFPLQNITDALVIFGYFLVTGAILWSVLLFLAKKFNW</sequence>
<feature type="transmembrane region" description="Helical" evidence="1">
    <location>
        <begin position="96"/>
        <end position="118"/>
    </location>
</feature>
<name>A0ABZ2SVT1_9ENTE</name>
<proteinExistence type="predicted"/>
<feature type="transmembrane region" description="Helical" evidence="1">
    <location>
        <begin position="71"/>
        <end position="90"/>
    </location>
</feature>
<accession>A0ABZ2SVT1</accession>
<keyword evidence="3" id="KW-1185">Reference proteome</keyword>
<gene>
    <name evidence="2" type="ORF">DOK78_002705</name>
</gene>
<protein>
    <recommendedName>
        <fullName evidence="4">DUF3021 domain-containing protein</fullName>
    </recommendedName>
</protein>
<keyword evidence="1" id="KW-1133">Transmembrane helix</keyword>
<evidence type="ECO:0008006" key="4">
    <source>
        <dbReference type="Google" id="ProtNLM"/>
    </source>
</evidence>
<dbReference type="RefSeq" id="WP_207941781.1">
    <property type="nucleotide sequence ID" value="NZ_CP147251.1"/>
</dbReference>
<dbReference type="Pfam" id="PF11457">
    <property type="entry name" value="DUF3021"/>
    <property type="match status" value="1"/>
</dbReference>
<evidence type="ECO:0000256" key="1">
    <source>
        <dbReference type="SAM" id="Phobius"/>
    </source>
</evidence>
<feature type="transmembrane region" description="Helical" evidence="1">
    <location>
        <begin position="9"/>
        <end position="28"/>
    </location>
</feature>
<dbReference type="EMBL" id="CP147251">
    <property type="protein sequence ID" value="WYJ78049.1"/>
    <property type="molecule type" value="Genomic_DNA"/>
</dbReference>
<dbReference type="InterPro" id="IPR021560">
    <property type="entry name" value="DUF3021"/>
</dbReference>
<keyword evidence="1" id="KW-0472">Membrane</keyword>